<accession>A0ACB6RGA0</accession>
<feature type="non-terminal residue" evidence="1">
    <location>
        <position position="101"/>
    </location>
</feature>
<organism evidence="1 2">
    <name type="scientific">Lindgomyces ingoldianus</name>
    <dbReference type="NCBI Taxonomy" id="673940"/>
    <lineage>
        <taxon>Eukaryota</taxon>
        <taxon>Fungi</taxon>
        <taxon>Dikarya</taxon>
        <taxon>Ascomycota</taxon>
        <taxon>Pezizomycotina</taxon>
        <taxon>Dothideomycetes</taxon>
        <taxon>Pleosporomycetidae</taxon>
        <taxon>Pleosporales</taxon>
        <taxon>Lindgomycetaceae</taxon>
        <taxon>Lindgomyces</taxon>
    </lineage>
</organism>
<keyword evidence="2" id="KW-1185">Reference proteome</keyword>
<protein>
    <submittedName>
        <fullName evidence="1">Uncharacterized protein</fullName>
    </submittedName>
</protein>
<dbReference type="Proteomes" id="UP000799755">
    <property type="component" value="Unassembled WGS sequence"/>
</dbReference>
<reference evidence="1" key="1">
    <citation type="journal article" date="2020" name="Stud. Mycol.">
        <title>101 Dothideomycetes genomes: a test case for predicting lifestyles and emergence of pathogens.</title>
        <authorList>
            <person name="Haridas S."/>
            <person name="Albert R."/>
            <person name="Binder M."/>
            <person name="Bloem J."/>
            <person name="Labutti K."/>
            <person name="Salamov A."/>
            <person name="Andreopoulos B."/>
            <person name="Baker S."/>
            <person name="Barry K."/>
            <person name="Bills G."/>
            <person name="Bluhm B."/>
            <person name="Cannon C."/>
            <person name="Castanera R."/>
            <person name="Culley D."/>
            <person name="Daum C."/>
            <person name="Ezra D."/>
            <person name="Gonzalez J."/>
            <person name="Henrissat B."/>
            <person name="Kuo A."/>
            <person name="Liang C."/>
            <person name="Lipzen A."/>
            <person name="Lutzoni F."/>
            <person name="Magnuson J."/>
            <person name="Mondo S."/>
            <person name="Nolan M."/>
            <person name="Ohm R."/>
            <person name="Pangilinan J."/>
            <person name="Park H.-J."/>
            <person name="Ramirez L."/>
            <person name="Alfaro M."/>
            <person name="Sun H."/>
            <person name="Tritt A."/>
            <person name="Yoshinaga Y."/>
            <person name="Zwiers L.-H."/>
            <person name="Turgeon B."/>
            <person name="Goodwin S."/>
            <person name="Spatafora J."/>
            <person name="Crous P."/>
            <person name="Grigoriev I."/>
        </authorList>
    </citation>
    <scope>NUCLEOTIDE SEQUENCE</scope>
    <source>
        <strain evidence="1">ATCC 200398</strain>
    </source>
</reference>
<proteinExistence type="predicted"/>
<name>A0ACB6RGA0_9PLEO</name>
<sequence>MAPNHDIATRALVVALKSPSVGKTTQQVVSITGLPKRTVDSIYGRAIKRGFDPNAVPLVIKDEYLEDAPRSGRPNKQTSKKVRLDRYGREKTCADLAGELS</sequence>
<gene>
    <name evidence="1" type="ORF">BDR25DRAFT_175819</name>
</gene>
<dbReference type="EMBL" id="MU003492">
    <property type="protein sequence ID" value="KAF2478142.1"/>
    <property type="molecule type" value="Genomic_DNA"/>
</dbReference>
<evidence type="ECO:0000313" key="1">
    <source>
        <dbReference type="EMBL" id="KAF2478142.1"/>
    </source>
</evidence>
<comment type="caution">
    <text evidence="1">The sequence shown here is derived from an EMBL/GenBank/DDBJ whole genome shotgun (WGS) entry which is preliminary data.</text>
</comment>
<evidence type="ECO:0000313" key="2">
    <source>
        <dbReference type="Proteomes" id="UP000799755"/>
    </source>
</evidence>